<organism evidence="14 15">
    <name type="scientific">Ventrimonas faecis</name>
    <dbReference type="NCBI Taxonomy" id="3133170"/>
    <lineage>
        <taxon>Bacteria</taxon>
        <taxon>Bacillati</taxon>
        <taxon>Bacillota</taxon>
        <taxon>Clostridia</taxon>
        <taxon>Lachnospirales</taxon>
        <taxon>Lachnospiraceae</taxon>
        <taxon>Ventrimonas</taxon>
    </lineage>
</organism>
<protein>
    <recommendedName>
        <fullName evidence="12">tRNA-dihydrouridine synthase</fullName>
        <ecNumber evidence="12">1.3.1.-</ecNumber>
    </recommendedName>
</protein>
<evidence type="ECO:0000256" key="3">
    <source>
        <dbReference type="ARBA" id="ARBA00022555"/>
    </source>
</evidence>
<keyword evidence="4 12" id="KW-0285">Flavoprotein</keyword>
<keyword evidence="15" id="KW-1185">Reference proteome</keyword>
<evidence type="ECO:0000256" key="10">
    <source>
        <dbReference type="ARBA" id="ARBA00048205"/>
    </source>
</evidence>
<dbReference type="InterPro" id="IPR018517">
    <property type="entry name" value="tRNA_hU_synthase_CS"/>
</dbReference>
<sequence length="322" mass="35736">MKLKIGNVELENNLVLAPMAGVTDMSFRQLCREQGCGLLVTEMVSAKAILYKNRNTKDLMAIGEGERPVSLQLFGSDPEIVSNIAHQVEDGPYDIIDLNMGCPVPKIVGNGEGSALMRNPKLVEELLSALVKKVHKPVTVKFRKGFDDDHVNAVEIAKIAESCGVAAVAVHGRTREQYYSGKADWDIIRQVKEAVKIPVIGNGDIFEPQDAKRMLEETGCDGLMVGRGARGNPWIFHRIQHYLETGEVLPPPGPAEVGEMILRHTRMHVALKGEYIGMKEMRKHIAWYTAGLPHSSAIRRDCNMLETEAELVELLRQHGMLR</sequence>
<dbReference type="InterPro" id="IPR035587">
    <property type="entry name" value="DUS-like_FMN-bd"/>
</dbReference>
<keyword evidence="3" id="KW-0820">tRNA-binding</keyword>
<dbReference type="EC" id="1.3.1.-" evidence="12"/>
<evidence type="ECO:0000259" key="13">
    <source>
        <dbReference type="Pfam" id="PF01207"/>
    </source>
</evidence>
<evidence type="ECO:0000256" key="1">
    <source>
        <dbReference type="ARBA" id="ARBA00001917"/>
    </source>
</evidence>
<evidence type="ECO:0000256" key="5">
    <source>
        <dbReference type="ARBA" id="ARBA00022643"/>
    </source>
</evidence>
<dbReference type="InterPro" id="IPR001269">
    <property type="entry name" value="DUS_fam"/>
</dbReference>
<evidence type="ECO:0000313" key="14">
    <source>
        <dbReference type="EMBL" id="MEQ2563736.1"/>
    </source>
</evidence>
<proteinExistence type="inferred from homology"/>
<dbReference type="GO" id="GO:0016491">
    <property type="term" value="F:oxidoreductase activity"/>
    <property type="evidence" value="ECO:0007669"/>
    <property type="project" value="UniProtKB-KW"/>
</dbReference>
<dbReference type="InterPro" id="IPR024036">
    <property type="entry name" value="tRNA-dHydroUridine_Synthase_C"/>
</dbReference>
<dbReference type="PANTHER" id="PTHR45846:SF1">
    <property type="entry name" value="TRNA-DIHYDROURIDINE(47) SYNTHASE [NAD(P)(+)]-LIKE"/>
    <property type="match status" value="1"/>
</dbReference>
<dbReference type="EMBL" id="JBBMFJ010000024">
    <property type="protein sequence ID" value="MEQ2563736.1"/>
    <property type="molecule type" value="Genomic_DNA"/>
</dbReference>
<dbReference type="RefSeq" id="WP_349229837.1">
    <property type="nucleotide sequence ID" value="NZ_JBBMFJ010000024.1"/>
</dbReference>
<keyword evidence="7" id="KW-0521">NADP</keyword>
<dbReference type="PANTHER" id="PTHR45846">
    <property type="entry name" value="TRNA-DIHYDROURIDINE(47) SYNTHASE [NAD(P)(+)]-LIKE"/>
    <property type="match status" value="1"/>
</dbReference>
<evidence type="ECO:0000256" key="2">
    <source>
        <dbReference type="ARBA" id="ARBA00002790"/>
    </source>
</evidence>
<reference evidence="14 15" key="1">
    <citation type="submission" date="2024-03" db="EMBL/GenBank/DDBJ databases">
        <title>Human intestinal bacterial collection.</title>
        <authorList>
            <person name="Pauvert C."/>
            <person name="Hitch T.C.A."/>
            <person name="Clavel T."/>
        </authorList>
    </citation>
    <scope>NUCLEOTIDE SEQUENCE [LARGE SCALE GENOMIC DNA]</scope>
    <source>
        <strain evidence="14 15">CLA-AP-H27</strain>
    </source>
</reference>
<comment type="function">
    <text evidence="2 12">Catalyzes the synthesis of 5,6-dihydrouridine (D), a modified base found in the D-loop of most tRNAs, via the reduction of the C5-C6 double bond in target uridines.</text>
</comment>
<dbReference type="Pfam" id="PF01207">
    <property type="entry name" value="Dus"/>
    <property type="match status" value="1"/>
</dbReference>
<feature type="domain" description="DUS-like FMN-binding" evidence="13">
    <location>
        <begin position="16"/>
        <end position="316"/>
    </location>
</feature>
<comment type="catalytic activity">
    <reaction evidence="11">
        <text>a 5,6-dihydrouridine in tRNA + NAD(+) = a uridine in tRNA + NADH + H(+)</text>
        <dbReference type="Rhea" id="RHEA:54452"/>
        <dbReference type="Rhea" id="RHEA-COMP:13339"/>
        <dbReference type="Rhea" id="RHEA-COMP:13887"/>
        <dbReference type="ChEBI" id="CHEBI:15378"/>
        <dbReference type="ChEBI" id="CHEBI:57540"/>
        <dbReference type="ChEBI" id="CHEBI:57945"/>
        <dbReference type="ChEBI" id="CHEBI:65315"/>
        <dbReference type="ChEBI" id="CHEBI:74443"/>
    </reaction>
</comment>
<evidence type="ECO:0000256" key="6">
    <source>
        <dbReference type="ARBA" id="ARBA00022694"/>
    </source>
</evidence>
<dbReference type="Proteomes" id="UP001437460">
    <property type="component" value="Unassembled WGS sequence"/>
</dbReference>
<evidence type="ECO:0000256" key="7">
    <source>
        <dbReference type="ARBA" id="ARBA00022857"/>
    </source>
</evidence>
<dbReference type="PIRSF" id="PIRSF006621">
    <property type="entry name" value="Dus"/>
    <property type="match status" value="1"/>
</dbReference>
<dbReference type="PROSITE" id="PS01136">
    <property type="entry name" value="UPF0034"/>
    <property type="match status" value="1"/>
</dbReference>
<evidence type="ECO:0000256" key="8">
    <source>
        <dbReference type="ARBA" id="ARBA00022884"/>
    </source>
</evidence>
<keyword evidence="8" id="KW-0694">RNA-binding</keyword>
<dbReference type="InterPro" id="IPR013785">
    <property type="entry name" value="Aldolase_TIM"/>
</dbReference>
<comment type="catalytic activity">
    <reaction evidence="10">
        <text>a 5,6-dihydrouridine in tRNA + NADP(+) = a uridine in tRNA + NADPH + H(+)</text>
        <dbReference type="Rhea" id="RHEA:23624"/>
        <dbReference type="Rhea" id="RHEA-COMP:13339"/>
        <dbReference type="Rhea" id="RHEA-COMP:13887"/>
        <dbReference type="ChEBI" id="CHEBI:15378"/>
        <dbReference type="ChEBI" id="CHEBI:57783"/>
        <dbReference type="ChEBI" id="CHEBI:58349"/>
        <dbReference type="ChEBI" id="CHEBI:65315"/>
        <dbReference type="ChEBI" id="CHEBI:74443"/>
    </reaction>
</comment>
<gene>
    <name evidence="14" type="primary">dusB</name>
    <name evidence="14" type="ORF">WMO41_11285</name>
</gene>
<evidence type="ECO:0000313" key="15">
    <source>
        <dbReference type="Proteomes" id="UP001437460"/>
    </source>
</evidence>
<comment type="caution">
    <text evidence="14">The sequence shown here is derived from an EMBL/GenBank/DDBJ whole genome shotgun (WGS) entry which is preliminary data.</text>
</comment>
<evidence type="ECO:0000256" key="9">
    <source>
        <dbReference type="ARBA" id="ARBA00023002"/>
    </source>
</evidence>
<evidence type="ECO:0000256" key="11">
    <source>
        <dbReference type="ARBA" id="ARBA00048802"/>
    </source>
</evidence>
<evidence type="ECO:0000256" key="12">
    <source>
        <dbReference type="PIRNR" id="PIRNR006621"/>
    </source>
</evidence>
<accession>A0ABV1HN39</accession>
<comment type="similarity">
    <text evidence="12">Belongs to the dus family.</text>
</comment>
<dbReference type="Gene3D" id="1.10.1200.80">
    <property type="entry name" value="Putative flavin oxidoreducatase, domain 2"/>
    <property type="match status" value="1"/>
</dbReference>
<dbReference type="SUPFAM" id="SSF51395">
    <property type="entry name" value="FMN-linked oxidoreductases"/>
    <property type="match status" value="1"/>
</dbReference>
<dbReference type="Gene3D" id="3.20.20.70">
    <property type="entry name" value="Aldolase class I"/>
    <property type="match status" value="1"/>
</dbReference>
<name>A0ABV1HN39_9FIRM</name>
<keyword evidence="5 12" id="KW-0288">FMN</keyword>
<dbReference type="CDD" id="cd02801">
    <property type="entry name" value="DUS_like_FMN"/>
    <property type="match status" value="1"/>
</dbReference>
<keyword evidence="9 12" id="KW-0560">Oxidoreductase</keyword>
<keyword evidence="6 12" id="KW-0819">tRNA processing</keyword>
<comment type="cofactor">
    <cofactor evidence="1 12">
        <name>FMN</name>
        <dbReference type="ChEBI" id="CHEBI:58210"/>
    </cofactor>
</comment>
<evidence type="ECO:0000256" key="4">
    <source>
        <dbReference type="ARBA" id="ARBA00022630"/>
    </source>
</evidence>
<dbReference type="InterPro" id="IPR004652">
    <property type="entry name" value="DusB-like"/>
</dbReference>
<dbReference type="NCBIfam" id="TIGR00737">
    <property type="entry name" value="nifR3_yhdG"/>
    <property type="match status" value="1"/>
</dbReference>